<name>A0ABS6TFS5_9ENTE</name>
<protein>
    <submittedName>
        <fullName evidence="1">Uncharacterized protein</fullName>
    </submittedName>
</protein>
<gene>
    <name evidence="1" type="ORF">KUA55_13705</name>
</gene>
<reference evidence="1 2" key="1">
    <citation type="submission" date="2021-06" db="EMBL/GenBank/DDBJ databases">
        <title>Enterococcus alishanensis sp. nov., a novel lactic acid bacterium isolated from fresh coffee beans.</title>
        <authorList>
            <person name="Chen Y.-S."/>
        </authorList>
    </citation>
    <scope>NUCLEOTIDE SEQUENCE [LARGE SCALE GENOMIC DNA]</scope>
    <source>
        <strain evidence="1 2">ALS3</strain>
    </source>
</reference>
<organism evidence="1 2">
    <name type="scientific">Enterococcus alishanensis</name>
    <dbReference type="NCBI Taxonomy" id="1303817"/>
    <lineage>
        <taxon>Bacteria</taxon>
        <taxon>Bacillati</taxon>
        <taxon>Bacillota</taxon>
        <taxon>Bacilli</taxon>
        <taxon>Lactobacillales</taxon>
        <taxon>Enterococcaceae</taxon>
        <taxon>Enterococcus</taxon>
    </lineage>
</organism>
<dbReference type="RefSeq" id="WP_218326942.1">
    <property type="nucleotide sequence ID" value="NZ_JAHUZB010000005.1"/>
</dbReference>
<dbReference type="Proteomes" id="UP000774130">
    <property type="component" value="Unassembled WGS sequence"/>
</dbReference>
<sequence length="127" mass="15184">MQKHPFTCRQLLNRDYRKIQRQVTKYYRNTTNLVLCLKIIQALLIRRNLAAEKLDLPLVEIVREIYQKNPATPDIAAEIYQFGEYFTARERHLLMGKYKQLVRLFVLVRILGERLLHIRKRGLFLSG</sequence>
<comment type="caution">
    <text evidence="1">The sequence shown here is derived from an EMBL/GenBank/DDBJ whole genome shotgun (WGS) entry which is preliminary data.</text>
</comment>
<dbReference type="EMBL" id="JAHUZB010000005">
    <property type="protein sequence ID" value="MBV7391738.1"/>
    <property type="molecule type" value="Genomic_DNA"/>
</dbReference>
<accession>A0ABS6TFS5</accession>
<proteinExistence type="predicted"/>
<evidence type="ECO:0000313" key="2">
    <source>
        <dbReference type="Proteomes" id="UP000774130"/>
    </source>
</evidence>
<evidence type="ECO:0000313" key="1">
    <source>
        <dbReference type="EMBL" id="MBV7391738.1"/>
    </source>
</evidence>
<keyword evidence="2" id="KW-1185">Reference proteome</keyword>